<evidence type="ECO:0000256" key="5">
    <source>
        <dbReference type="ARBA" id="ARBA00022833"/>
    </source>
</evidence>
<gene>
    <name evidence="13" type="primary">LOC114795175</name>
</gene>
<keyword evidence="4 10" id="KW-0863">Zinc-finger</keyword>
<comment type="subcellular location">
    <subcellularLocation>
        <location evidence="1">Nucleus</location>
    </subcellularLocation>
</comment>
<accession>A0AAY4EN49</accession>
<feature type="region of interest" description="Disordered" evidence="11">
    <location>
        <begin position="163"/>
        <end position="239"/>
    </location>
</feature>
<proteinExistence type="predicted"/>
<feature type="compositionally biased region" description="Low complexity" evidence="11">
    <location>
        <begin position="228"/>
        <end position="239"/>
    </location>
</feature>
<dbReference type="InterPro" id="IPR050457">
    <property type="entry name" value="ZnFinger_BTB_dom_contain"/>
</dbReference>
<feature type="region of interest" description="Disordered" evidence="11">
    <location>
        <begin position="387"/>
        <end position="407"/>
    </location>
</feature>
<dbReference type="RefSeq" id="XP_028843916.1">
    <property type="nucleotide sequence ID" value="XM_028988083.1"/>
</dbReference>
<feature type="domain" description="C2H2-type" evidence="12">
    <location>
        <begin position="362"/>
        <end position="384"/>
    </location>
</feature>
<feature type="compositionally biased region" description="Low complexity" evidence="11">
    <location>
        <begin position="179"/>
        <end position="192"/>
    </location>
</feature>
<dbReference type="Pfam" id="PF00096">
    <property type="entry name" value="zf-C2H2"/>
    <property type="match status" value="2"/>
</dbReference>
<dbReference type="PANTHER" id="PTHR46105:SF5">
    <property type="entry name" value="ZINC FINGER AND BTB DOMAIN-CONTAINING PROTEIN 44 ISOFORM X1"/>
    <property type="match status" value="1"/>
</dbReference>
<evidence type="ECO:0000256" key="2">
    <source>
        <dbReference type="ARBA" id="ARBA00022723"/>
    </source>
</evidence>
<dbReference type="InterPro" id="IPR011333">
    <property type="entry name" value="SKP1/BTB/POZ_sf"/>
</dbReference>
<dbReference type="AlphaFoldDB" id="A0AAY4EN49"/>
<feature type="region of interest" description="Disordered" evidence="11">
    <location>
        <begin position="94"/>
        <end position="150"/>
    </location>
</feature>
<evidence type="ECO:0000256" key="1">
    <source>
        <dbReference type="ARBA" id="ARBA00004123"/>
    </source>
</evidence>
<dbReference type="GO" id="GO:0000978">
    <property type="term" value="F:RNA polymerase II cis-regulatory region sequence-specific DNA binding"/>
    <property type="evidence" value="ECO:0007669"/>
    <property type="project" value="TreeGrafter"/>
</dbReference>
<keyword evidence="8" id="KW-0804">Transcription</keyword>
<evidence type="ECO:0000256" key="3">
    <source>
        <dbReference type="ARBA" id="ARBA00022737"/>
    </source>
</evidence>
<evidence type="ECO:0000256" key="11">
    <source>
        <dbReference type="SAM" id="MobiDB-lite"/>
    </source>
</evidence>
<dbReference type="GO" id="GO:0005634">
    <property type="term" value="C:nucleus"/>
    <property type="evidence" value="ECO:0007669"/>
    <property type="project" value="UniProtKB-SubCell"/>
</dbReference>
<reference evidence="13" key="3">
    <citation type="submission" date="2025-09" db="UniProtKB">
        <authorList>
            <consortium name="Ensembl"/>
        </authorList>
    </citation>
    <scope>IDENTIFICATION</scope>
</reference>
<name>A0AAY4EN49_9TELE</name>
<evidence type="ECO:0000256" key="10">
    <source>
        <dbReference type="PROSITE-ProRule" id="PRU00042"/>
    </source>
</evidence>
<evidence type="ECO:0000313" key="13">
    <source>
        <dbReference type="Ensembl" id="ENSDCDP00010059072.1"/>
    </source>
</evidence>
<reference evidence="13 14" key="1">
    <citation type="submission" date="2020-06" db="EMBL/GenBank/DDBJ databases">
        <authorList>
            <consortium name="Wellcome Sanger Institute Data Sharing"/>
        </authorList>
    </citation>
    <scope>NUCLEOTIDE SEQUENCE [LARGE SCALE GENOMIC DNA]</scope>
</reference>
<dbReference type="InterPro" id="IPR000210">
    <property type="entry name" value="BTB/POZ_dom"/>
</dbReference>
<reference evidence="13" key="2">
    <citation type="submission" date="2025-08" db="UniProtKB">
        <authorList>
            <consortium name="Ensembl"/>
        </authorList>
    </citation>
    <scope>IDENTIFICATION</scope>
</reference>
<feature type="domain" description="C2H2-type" evidence="12">
    <location>
        <begin position="334"/>
        <end position="361"/>
    </location>
</feature>
<dbReference type="SMART" id="SM00355">
    <property type="entry name" value="ZnF_C2H2"/>
    <property type="match status" value="2"/>
</dbReference>
<protein>
    <recommendedName>
        <fullName evidence="12">C2H2-type domain-containing protein</fullName>
    </recommendedName>
</protein>
<evidence type="ECO:0000256" key="7">
    <source>
        <dbReference type="ARBA" id="ARBA00023125"/>
    </source>
</evidence>
<dbReference type="SUPFAM" id="SSF57667">
    <property type="entry name" value="beta-beta-alpha zinc fingers"/>
    <property type="match status" value="1"/>
</dbReference>
<evidence type="ECO:0000256" key="4">
    <source>
        <dbReference type="ARBA" id="ARBA00022771"/>
    </source>
</evidence>
<dbReference type="PROSITE" id="PS50157">
    <property type="entry name" value="ZINC_FINGER_C2H2_2"/>
    <property type="match status" value="2"/>
</dbReference>
<dbReference type="FunFam" id="3.30.160.60:FF:000446">
    <property type="entry name" value="Zinc finger protein"/>
    <property type="match status" value="1"/>
</dbReference>
<dbReference type="GeneID" id="114795175"/>
<dbReference type="GO" id="GO:0008270">
    <property type="term" value="F:zinc ion binding"/>
    <property type="evidence" value="ECO:0007669"/>
    <property type="project" value="UniProtKB-KW"/>
</dbReference>
<dbReference type="Gene3D" id="3.30.160.60">
    <property type="entry name" value="Classic Zinc Finger"/>
    <property type="match status" value="2"/>
</dbReference>
<dbReference type="PANTHER" id="PTHR46105">
    <property type="entry name" value="AGAP004733-PA"/>
    <property type="match status" value="1"/>
</dbReference>
<evidence type="ECO:0000256" key="9">
    <source>
        <dbReference type="ARBA" id="ARBA00023242"/>
    </source>
</evidence>
<dbReference type="Proteomes" id="UP000694580">
    <property type="component" value="Chromosome 8"/>
</dbReference>
<evidence type="ECO:0000313" key="14">
    <source>
        <dbReference type="Proteomes" id="UP000694580"/>
    </source>
</evidence>
<evidence type="ECO:0000259" key="12">
    <source>
        <dbReference type="PROSITE" id="PS50157"/>
    </source>
</evidence>
<keyword evidence="2" id="KW-0479">Metal-binding</keyword>
<keyword evidence="14" id="KW-1185">Reference proteome</keyword>
<dbReference type="GO" id="GO:0000981">
    <property type="term" value="F:DNA-binding transcription factor activity, RNA polymerase II-specific"/>
    <property type="evidence" value="ECO:0007669"/>
    <property type="project" value="TreeGrafter"/>
</dbReference>
<evidence type="ECO:0000256" key="8">
    <source>
        <dbReference type="ARBA" id="ARBA00023163"/>
    </source>
</evidence>
<keyword evidence="7" id="KW-0238">DNA-binding</keyword>
<organism evidence="13 14">
    <name type="scientific">Denticeps clupeoides</name>
    <name type="common">denticle herring</name>
    <dbReference type="NCBI Taxonomy" id="299321"/>
    <lineage>
        <taxon>Eukaryota</taxon>
        <taxon>Metazoa</taxon>
        <taxon>Chordata</taxon>
        <taxon>Craniata</taxon>
        <taxon>Vertebrata</taxon>
        <taxon>Euteleostomi</taxon>
        <taxon>Actinopterygii</taxon>
        <taxon>Neopterygii</taxon>
        <taxon>Teleostei</taxon>
        <taxon>Clupei</taxon>
        <taxon>Clupeiformes</taxon>
        <taxon>Denticipitoidei</taxon>
        <taxon>Denticipitidae</taxon>
        <taxon>Denticeps</taxon>
    </lineage>
</organism>
<dbReference type="PROSITE" id="PS00028">
    <property type="entry name" value="ZINC_FINGER_C2H2_1"/>
    <property type="match status" value="1"/>
</dbReference>
<dbReference type="InterPro" id="IPR036236">
    <property type="entry name" value="Znf_C2H2_sf"/>
</dbReference>
<evidence type="ECO:0000256" key="6">
    <source>
        <dbReference type="ARBA" id="ARBA00023015"/>
    </source>
</evidence>
<keyword evidence="3" id="KW-0677">Repeat</keyword>
<feature type="region of interest" description="Disordered" evidence="11">
    <location>
        <begin position="302"/>
        <end position="327"/>
    </location>
</feature>
<dbReference type="GeneTree" id="ENSGT00990000204590"/>
<feature type="region of interest" description="Disordered" evidence="11">
    <location>
        <begin position="56"/>
        <end position="76"/>
    </location>
</feature>
<keyword evidence="6" id="KW-0805">Transcription regulation</keyword>
<sequence>MDHLLEFMYTGKLPPQGHADSVLSAAVHLQMDELLQALSRSVLRTDEKCVNDRKRTFEEQQPSASSHRLEEPLPGPCSETVSVICHASSQAAVPGASELHGGDGSGGRSPPSKRAKLWSASAGRPECRSPRRPRSGEASMADASSRQPDASAQHIFTGVGDHLFESGNEELDPHRSTRSLSSVQPPSPAASATFEDKSSPLSPSDHASDRLATSVSGGGETLLDLDSKSPVSSSPPNVCAAAAPAEKTISKGRQRSADLPNYQGHVRYRCAGRGSHHVTESSDSDEYLCTLASNAACRRSSSSDGEASGFTAGLGVPGESRPSGGLAPSAAQTYQCDVCERSFSQRGSLNRHVRSHLGVKPYSCPRCPMTFSRQYRVTEHMRVHQHGCEDAQRGASRPGLSYGTPGS</sequence>
<dbReference type="Pfam" id="PF00651">
    <property type="entry name" value="BTB"/>
    <property type="match status" value="1"/>
</dbReference>
<dbReference type="InterPro" id="IPR013087">
    <property type="entry name" value="Znf_C2H2_type"/>
</dbReference>
<dbReference type="Gene3D" id="3.30.710.10">
    <property type="entry name" value="Potassium Channel Kv1.1, Chain A"/>
    <property type="match status" value="1"/>
</dbReference>
<keyword evidence="9" id="KW-0539">Nucleus</keyword>
<keyword evidence="5" id="KW-0862">Zinc</keyword>
<dbReference type="FunFam" id="3.30.160.60:FF:001840">
    <property type="entry name" value="Paternally-expressed gene 3 protein"/>
    <property type="match status" value="1"/>
</dbReference>
<dbReference type="Ensembl" id="ENSDCDT00010069783.1">
    <property type="protein sequence ID" value="ENSDCDP00010059072.1"/>
    <property type="gene ID" value="ENSDCDG00010033095.1"/>
</dbReference>